<evidence type="ECO:0000259" key="5">
    <source>
        <dbReference type="Pfam" id="PF23598"/>
    </source>
</evidence>
<name>A0ABU6WJX1_9FABA</name>
<dbReference type="InterPro" id="IPR058922">
    <property type="entry name" value="WHD_DRP"/>
</dbReference>
<comment type="caution">
    <text evidence="6">The sequence shown here is derived from an EMBL/GenBank/DDBJ whole genome shotgun (WGS) entry which is preliminary data.</text>
</comment>
<dbReference type="Gene3D" id="3.40.50.300">
    <property type="entry name" value="P-loop containing nucleotide triphosphate hydrolases"/>
    <property type="match status" value="1"/>
</dbReference>
<dbReference type="SUPFAM" id="SSF52058">
    <property type="entry name" value="L domain-like"/>
    <property type="match status" value="1"/>
</dbReference>
<proteinExistence type="predicted"/>
<evidence type="ECO:0000259" key="4">
    <source>
        <dbReference type="Pfam" id="PF23559"/>
    </source>
</evidence>
<evidence type="ECO:0000259" key="3">
    <source>
        <dbReference type="Pfam" id="PF00931"/>
    </source>
</evidence>
<keyword evidence="2" id="KW-0611">Plant defense</keyword>
<dbReference type="Gene3D" id="3.80.10.10">
    <property type="entry name" value="Ribonuclease Inhibitor"/>
    <property type="match status" value="2"/>
</dbReference>
<keyword evidence="1" id="KW-0677">Repeat</keyword>
<feature type="non-terminal residue" evidence="6">
    <location>
        <position position="1"/>
    </location>
</feature>
<dbReference type="InterPro" id="IPR042197">
    <property type="entry name" value="Apaf_helical"/>
</dbReference>
<dbReference type="Pfam" id="PF23598">
    <property type="entry name" value="LRR_14"/>
    <property type="match status" value="1"/>
</dbReference>
<evidence type="ECO:0000256" key="2">
    <source>
        <dbReference type="ARBA" id="ARBA00022821"/>
    </source>
</evidence>
<gene>
    <name evidence="6" type="ORF">PIB30_058788</name>
</gene>
<keyword evidence="7" id="KW-1185">Reference proteome</keyword>
<dbReference type="InterPro" id="IPR055414">
    <property type="entry name" value="LRR_R13L4/SHOC2-like"/>
</dbReference>
<dbReference type="InterPro" id="IPR032675">
    <property type="entry name" value="LRR_dom_sf"/>
</dbReference>
<dbReference type="PANTHER" id="PTHR36766">
    <property type="entry name" value="PLANT BROAD-SPECTRUM MILDEW RESISTANCE PROTEIN RPW8"/>
    <property type="match status" value="1"/>
</dbReference>
<feature type="domain" description="NB-ARC" evidence="3">
    <location>
        <begin position="1"/>
        <end position="79"/>
    </location>
</feature>
<evidence type="ECO:0008006" key="8">
    <source>
        <dbReference type="Google" id="ProtNLM"/>
    </source>
</evidence>
<dbReference type="InterPro" id="IPR002182">
    <property type="entry name" value="NB-ARC"/>
</dbReference>
<dbReference type="EMBL" id="JASCZI010181741">
    <property type="protein sequence ID" value="MED6185609.1"/>
    <property type="molecule type" value="Genomic_DNA"/>
</dbReference>
<dbReference type="InterPro" id="IPR027417">
    <property type="entry name" value="P-loop_NTPase"/>
</dbReference>
<dbReference type="Proteomes" id="UP001341840">
    <property type="component" value="Unassembled WGS sequence"/>
</dbReference>
<dbReference type="Gene3D" id="1.10.10.10">
    <property type="entry name" value="Winged helix-like DNA-binding domain superfamily/Winged helix DNA-binding domain"/>
    <property type="match status" value="1"/>
</dbReference>
<dbReference type="Gene3D" id="1.10.8.430">
    <property type="entry name" value="Helical domain of apoptotic protease-activating factors"/>
    <property type="match status" value="1"/>
</dbReference>
<dbReference type="Pfam" id="PF23559">
    <property type="entry name" value="WHD_DRP"/>
    <property type="match status" value="1"/>
</dbReference>
<accession>A0ABU6WJX1</accession>
<evidence type="ECO:0000313" key="7">
    <source>
        <dbReference type="Proteomes" id="UP001341840"/>
    </source>
</evidence>
<feature type="domain" description="Disease resistance protein winged helix" evidence="4">
    <location>
        <begin position="166"/>
        <end position="238"/>
    </location>
</feature>
<organism evidence="6 7">
    <name type="scientific">Stylosanthes scabra</name>
    <dbReference type="NCBI Taxonomy" id="79078"/>
    <lineage>
        <taxon>Eukaryota</taxon>
        <taxon>Viridiplantae</taxon>
        <taxon>Streptophyta</taxon>
        <taxon>Embryophyta</taxon>
        <taxon>Tracheophyta</taxon>
        <taxon>Spermatophyta</taxon>
        <taxon>Magnoliopsida</taxon>
        <taxon>eudicotyledons</taxon>
        <taxon>Gunneridae</taxon>
        <taxon>Pentapetalae</taxon>
        <taxon>rosids</taxon>
        <taxon>fabids</taxon>
        <taxon>Fabales</taxon>
        <taxon>Fabaceae</taxon>
        <taxon>Papilionoideae</taxon>
        <taxon>50 kb inversion clade</taxon>
        <taxon>dalbergioids sensu lato</taxon>
        <taxon>Dalbergieae</taxon>
        <taxon>Pterocarpus clade</taxon>
        <taxon>Stylosanthes</taxon>
    </lineage>
</organism>
<dbReference type="SUPFAM" id="SSF52540">
    <property type="entry name" value="P-loop containing nucleoside triphosphate hydrolases"/>
    <property type="match status" value="1"/>
</dbReference>
<evidence type="ECO:0000313" key="6">
    <source>
        <dbReference type="EMBL" id="MED6185609.1"/>
    </source>
</evidence>
<protein>
    <recommendedName>
        <fullName evidence="8">NB-ARC domain-containing protein</fullName>
    </recommendedName>
</protein>
<reference evidence="6 7" key="1">
    <citation type="journal article" date="2023" name="Plants (Basel)">
        <title>Bridging the Gap: Combining Genomics and Transcriptomics Approaches to Understand Stylosanthes scabra, an Orphan Legume from the Brazilian Caatinga.</title>
        <authorList>
            <person name="Ferreira-Neto J.R.C."/>
            <person name="da Silva M.D."/>
            <person name="Binneck E."/>
            <person name="de Melo N.F."/>
            <person name="da Silva R.H."/>
            <person name="de Melo A.L.T.M."/>
            <person name="Pandolfi V."/>
            <person name="Bustamante F.O."/>
            <person name="Brasileiro-Vidal A.C."/>
            <person name="Benko-Iseppon A.M."/>
        </authorList>
    </citation>
    <scope>NUCLEOTIDE SEQUENCE [LARGE SCALE GENOMIC DNA]</scope>
    <source>
        <tissue evidence="6">Leaves</tissue>
    </source>
</reference>
<dbReference type="PANTHER" id="PTHR36766:SF70">
    <property type="entry name" value="DISEASE RESISTANCE PROTEIN RGA4"/>
    <property type="match status" value="1"/>
</dbReference>
<dbReference type="Pfam" id="PF00931">
    <property type="entry name" value="NB-ARC"/>
    <property type="match status" value="1"/>
</dbReference>
<dbReference type="InterPro" id="IPR036388">
    <property type="entry name" value="WH-like_DNA-bd_sf"/>
</dbReference>
<evidence type="ECO:0000256" key="1">
    <source>
        <dbReference type="ARBA" id="ARBA00022737"/>
    </source>
</evidence>
<sequence length="553" mass="64273">KFLLVLDDVWNENRNKWDELRNHLLKAGSHRESNGSKIIVTTRSHEVVDIVGGGLLINLKALPEDECWKLFVKCAFQEDWEEEEYPRLKQIGMEIVKKCKGVPLAIATLGCLLRSKCHDENEWRKIRDSEVWELDQEETGILPSLRLSYNHLSPEVKQCFSYCSCFPKDYEYSVIELIMFWTAHGLLQPIHEEYDAEDTGELYIKKLVSASLLQIQGDFKYPISFKTLKMHDLVHDVAKLTMKKSSKTRTIVVEEGEQETCTKWASNKFNYLKVLQLRYMESSSLPSDCFDTMRKHLRYLNLRYSPILEELPHSICKLQNLQSLNLCGDNKFHTLPKNMKNLINLQYLYLMVKDTSLSSMNIGHFQQLKFLFLSNCSRLVSIPSVVGRLTTLKKLKISRCNNLVRFEHEAEEGKEELALHNLNLQLFDIIRANKLEGLPNWLERANKLRYLSIQVTAIESLPTRLPTASLEELHILKCPKLSSLPDNMDQTHNLQYLEIVNCPTLSKRYNKRTGPDWGKIAHIPRCEIREPGQLFWTHIDGDEDGQHKKDEVE</sequence>
<feature type="domain" description="Disease resistance R13L4/SHOC-2-like LRR" evidence="5">
    <location>
        <begin position="264"/>
        <end position="478"/>
    </location>
</feature>